<dbReference type="EMBL" id="JAAIUW010000006">
    <property type="protein sequence ID" value="KAF7826832.1"/>
    <property type="molecule type" value="Genomic_DNA"/>
</dbReference>
<evidence type="ECO:0000313" key="1">
    <source>
        <dbReference type="EMBL" id="KAF7826832.1"/>
    </source>
</evidence>
<evidence type="ECO:0000313" key="2">
    <source>
        <dbReference type="Proteomes" id="UP000634136"/>
    </source>
</evidence>
<gene>
    <name evidence="1" type="ORF">G2W53_017996</name>
</gene>
<accession>A0A834TRW4</accession>
<organism evidence="1 2">
    <name type="scientific">Senna tora</name>
    <dbReference type="NCBI Taxonomy" id="362788"/>
    <lineage>
        <taxon>Eukaryota</taxon>
        <taxon>Viridiplantae</taxon>
        <taxon>Streptophyta</taxon>
        <taxon>Embryophyta</taxon>
        <taxon>Tracheophyta</taxon>
        <taxon>Spermatophyta</taxon>
        <taxon>Magnoliopsida</taxon>
        <taxon>eudicotyledons</taxon>
        <taxon>Gunneridae</taxon>
        <taxon>Pentapetalae</taxon>
        <taxon>rosids</taxon>
        <taxon>fabids</taxon>
        <taxon>Fabales</taxon>
        <taxon>Fabaceae</taxon>
        <taxon>Caesalpinioideae</taxon>
        <taxon>Cassia clade</taxon>
        <taxon>Senna</taxon>
    </lineage>
</organism>
<name>A0A834TRW4_9FABA</name>
<dbReference type="AlphaFoldDB" id="A0A834TRW4"/>
<protein>
    <submittedName>
        <fullName evidence="1">Uncharacterized protein</fullName>
    </submittedName>
</protein>
<sequence length="186" mass="20160">MHGSLDLDALPIPRSQCQIPWIQNFRDLDDLLIPRGLDAQPIPSSRCLGSQCPTHPQGSCCPANPQVSMPGSLDLKFQGSRCPPNTYVLMSGSLDLKFQGSRCPPNFLGFKISRISMAFQSLGLDAWGLDALPIPRGLIALPIPMFYSEGIGNSMEERIPDTIEKVSIKIALSDSVDNIIDNGGLP</sequence>
<keyword evidence="2" id="KW-1185">Reference proteome</keyword>
<comment type="caution">
    <text evidence="1">The sequence shown here is derived from an EMBL/GenBank/DDBJ whole genome shotgun (WGS) entry which is preliminary data.</text>
</comment>
<dbReference type="Proteomes" id="UP000634136">
    <property type="component" value="Unassembled WGS sequence"/>
</dbReference>
<proteinExistence type="predicted"/>
<reference evidence="1" key="1">
    <citation type="submission" date="2020-09" db="EMBL/GenBank/DDBJ databases">
        <title>Genome-Enabled Discovery of Anthraquinone Biosynthesis in Senna tora.</title>
        <authorList>
            <person name="Kang S.-H."/>
            <person name="Pandey R.P."/>
            <person name="Lee C.-M."/>
            <person name="Sim J.-S."/>
            <person name="Jeong J.-T."/>
            <person name="Choi B.-S."/>
            <person name="Jung M."/>
            <person name="Ginzburg D."/>
            <person name="Zhao K."/>
            <person name="Won S.Y."/>
            <person name="Oh T.-J."/>
            <person name="Yu Y."/>
            <person name="Kim N.-H."/>
            <person name="Lee O.R."/>
            <person name="Lee T.-H."/>
            <person name="Bashyal P."/>
            <person name="Kim T.-S."/>
            <person name="Lee W.-H."/>
            <person name="Kawkins C."/>
            <person name="Kim C.-K."/>
            <person name="Kim J.S."/>
            <person name="Ahn B.O."/>
            <person name="Rhee S.Y."/>
            <person name="Sohng J.K."/>
        </authorList>
    </citation>
    <scope>NUCLEOTIDE SEQUENCE</scope>
    <source>
        <tissue evidence="1">Leaf</tissue>
    </source>
</reference>